<dbReference type="Pfam" id="PF03629">
    <property type="entry name" value="SASA"/>
    <property type="match status" value="1"/>
</dbReference>
<dbReference type="AlphaFoldDB" id="A0A382J4Z5"/>
<keyword evidence="1" id="KW-0378">Hydrolase</keyword>
<dbReference type="EMBL" id="UINC01071931">
    <property type="protein sequence ID" value="SVC07204.1"/>
    <property type="molecule type" value="Genomic_DNA"/>
</dbReference>
<feature type="non-terminal residue" evidence="3">
    <location>
        <position position="255"/>
    </location>
</feature>
<organism evidence="3">
    <name type="scientific">marine metagenome</name>
    <dbReference type="NCBI Taxonomy" id="408172"/>
    <lineage>
        <taxon>unclassified sequences</taxon>
        <taxon>metagenomes</taxon>
        <taxon>ecological metagenomes</taxon>
    </lineage>
</organism>
<evidence type="ECO:0000256" key="1">
    <source>
        <dbReference type="ARBA" id="ARBA00022801"/>
    </source>
</evidence>
<protein>
    <recommendedName>
        <fullName evidence="2">Sialate O-acetylesterase domain-containing protein</fullName>
    </recommendedName>
</protein>
<dbReference type="GO" id="GO:0016787">
    <property type="term" value="F:hydrolase activity"/>
    <property type="evidence" value="ECO:0007669"/>
    <property type="project" value="UniProtKB-KW"/>
</dbReference>
<accession>A0A382J4Z5</accession>
<dbReference type="SUPFAM" id="SSF52266">
    <property type="entry name" value="SGNH hydrolase"/>
    <property type="match status" value="1"/>
</dbReference>
<dbReference type="InterPro" id="IPR036514">
    <property type="entry name" value="SGNH_hydro_sf"/>
</dbReference>
<name>A0A382J4Z5_9ZZZZ</name>
<evidence type="ECO:0000313" key="3">
    <source>
        <dbReference type="EMBL" id="SVC07204.1"/>
    </source>
</evidence>
<reference evidence="3" key="1">
    <citation type="submission" date="2018-05" db="EMBL/GenBank/DDBJ databases">
        <authorList>
            <person name="Lanie J.A."/>
            <person name="Ng W.-L."/>
            <person name="Kazmierczak K.M."/>
            <person name="Andrzejewski T.M."/>
            <person name="Davidsen T.M."/>
            <person name="Wayne K.J."/>
            <person name="Tettelin H."/>
            <person name="Glass J.I."/>
            <person name="Rusch D."/>
            <person name="Podicherti R."/>
            <person name="Tsui H.-C.T."/>
            <person name="Winkler M.E."/>
        </authorList>
    </citation>
    <scope>NUCLEOTIDE SEQUENCE</scope>
</reference>
<evidence type="ECO:0000259" key="2">
    <source>
        <dbReference type="Pfam" id="PF03629"/>
    </source>
</evidence>
<proteinExistence type="predicted"/>
<dbReference type="Gene3D" id="3.40.50.1110">
    <property type="entry name" value="SGNH hydrolase"/>
    <property type="match status" value="1"/>
</dbReference>
<feature type="domain" description="Sialate O-acetylesterase" evidence="2">
    <location>
        <begin position="24"/>
        <end position="157"/>
    </location>
</feature>
<gene>
    <name evidence="3" type="ORF">METZ01_LOCUS260058</name>
</gene>
<sequence>MKRISIFILGFSLIAPSLAAPKPVKVFILAGQSNMEGRGFPEPLAWQVSQKKYRERYTHFIKDGDYEAFTKKVKETTDPNDRKKTPTYLWSTRKDVWINYLGKHGDLTVGYGAPREGFGPEYNFGHVVGNHYDEQVLLIKASWGGRALARGFLPPSSMLSDAEYAKLAAAQNAVNKAWNEAEPEKIDAYNKRITEENKTAKKKKRLKTFKALEIVTTAQYKEQFGKDYRNMVSEVHGCLADLGKRFTGYKDQGYE</sequence>
<dbReference type="InterPro" id="IPR005181">
    <property type="entry name" value="SASA"/>
</dbReference>